<keyword evidence="4" id="KW-0678">Repressor</keyword>
<comment type="similarity">
    <text evidence="2">Belongs to the Fur family.</text>
</comment>
<feature type="binding site" evidence="9">
    <location>
        <position position="99"/>
    </location>
    <ligand>
        <name>Zn(2+)</name>
        <dbReference type="ChEBI" id="CHEBI:29105"/>
    </ligand>
</feature>
<dbReference type="InterPro" id="IPR036390">
    <property type="entry name" value="WH_DNA-bd_sf"/>
</dbReference>
<evidence type="ECO:0000256" key="5">
    <source>
        <dbReference type="ARBA" id="ARBA00022833"/>
    </source>
</evidence>
<dbReference type="GO" id="GO:0000976">
    <property type="term" value="F:transcription cis-regulatory region binding"/>
    <property type="evidence" value="ECO:0007669"/>
    <property type="project" value="TreeGrafter"/>
</dbReference>
<comment type="cofactor">
    <cofactor evidence="10">
        <name>Mn(2+)</name>
        <dbReference type="ChEBI" id="CHEBI:29035"/>
    </cofactor>
    <cofactor evidence="10">
        <name>Fe(2+)</name>
        <dbReference type="ChEBI" id="CHEBI:29033"/>
    </cofactor>
    <text evidence="10">Binds 1 Mn(2+) or Fe(2+) ion per subunit.</text>
</comment>
<dbReference type="PANTHER" id="PTHR33202:SF1">
    <property type="entry name" value="FERRIC UPTAKE REGULATION PROTEIN"/>
    <property type="match status" value="1"/>
</dbReference>
<dbReference type="GO" id="GO:0045892">
    <property type="term" value="P:negative regulation of DNA-templated transcription"/>
    <property type="evidence" value="ECO:0007669"/>
    <property type="project" value="TreeGrafter"/>
</dbReference>
<dbReference type="GO" id="GO:0003700">
    <property type="term" value="F:DNA-binding transcription factor activity"/>
    <property type="evidence" value="ECO:0007669"/>
    <property type="project" value="InterPro"/>
</dbReference>
<feature type="binding site" evidence="10">
    <location>
        <position position="126"/>
    </location>
    <ligand>
        <name>Fe cation</name>
        <dbReference type="ChEBI" id="CHEBI:24875"/>
    </ligand>
</feature>
<dbReference type="Gene3D" id="3.30.1490.190">
    <property type="match status" value="1"/>
</dbReference>
<reference evidence="11 12" key="1">
    <citation type="submission" date="2016-10" db="EMBL/GenBank/DDBJ databases">
        <authorList>
            <person name="de Groot N.N."/>
        </authorList>
    </citation>
    <scope>NUCLEOTIDE SEQUENCE [LARGE SCALE GENOMIC DNA]</scope>
    <source>
        <strain evidence="12">P4B,CCM 7963,CECT 7998,DSM 25260,IBRC-M 10614,KCTC 13821</strain>
    </source>
</reference>
<dbReference type="PANTHER" id="PTHR33202">
    <property type="entry name" value="ZINC UPTAKE REGULATION PROTEIN"/>
    <property type="match status" value="1"/>
</dbReference>
<gene>
    <name evidence="11" type="ORF">SAMN05216352_11388</name>
</gene>
<organism evidence="11 12">
    <name type="scientific">Alteribacillus bidgolensis</name>
    <dbReference type="NCBI Taxonomy" id="930129"/>
    <lineage>
        <taxon>Bacteria</taxon>
        <taxon>Bacillati</taxon>
        <taxon>Bacillota</taxon>
        <taxon>Bacilli</taxon>
        <taxon>Bacillales</taxon>
        <taxon>Bacillaceae</taxon>
        <taxon>Alteribacillus</taxon>
    </lineage>
</organism>
<keyword evidence="8" id="KW-0804">Transcription</keyword>
<keyword evidence="7" id="KW-0238">DNA-binding</keyword>
<evidence type="ECO:0000256" key="8">
    <source>
        <dbReference type="ARBA" id="ARBA00023163"/>
    </source>
</evidence>
<dbReference type="Proteomes" id="UP000199017">
    <property type="component" value="Unassembled WGS sequence"/>
</dbReference>
<evidence type="ECO:0000256" key="4">
    <source>
        <dbReference type="ARBA" id="ARBA00022491"/>
    </source>
</evidence>
<dbReference type="InterPro" id="IPR043135">
    <property type="entry name" value="Fur_C"/>
</dbReference>
<dbReference type="SUPFAM" id="SSF46785">
    <property type="entry name" value="Winged helix' DNA-binding domain"/>
    <property type="match status" value="1"/>
</dbReference>
<comment type="subcellular location">
    <subcellularLocation>
        <location evidence="1">Cytoplasm</location>
    </subcellularLocation>
</comment>
<dbReference type="GO" id="GO:0005737">
    <property type="term" value="C:cytoplasm"/>
    <property type="evidence" value="ECO:0007669"/>
    <property type="project" value="UniProtKB-SubCell"/>
</dbReference>
<protein>
    <submittedName>
        <fullName evidence="11">Zinc uptake regulator, Fur family</fullName>
    </submittedName>
</protein>
<keyword evidence="9" id="KW-0479">Metal-binding</keyword>
<feature type="binding site" evidence="10">
    <location>
        <position position="90"/>
    </location>
    <ligand>
        <name>Fe cation</name>
        <dbReference type="ChEBI" id="CHEBI:24875"/>
    </ligand>
</feature>
<dbReference type="InterPro" id="IPR002481">
    <property type="entry name" value="FUR"/>
</dbReference>
<evidence type="ECO:0000256" key="2">
    <source>
        <dbReference type="ARBA" id="ARBA00007957"/>
    </source>
</evidence>
<sequence length="144" mass="16940">MMNVQQALNRLKKEGFKFTGKREKLLHLFAEEKRYLSAKDVLTFMQKLYPGVSFDTVYRNLALFEEMGILEMTELEGEKRFRFSCSTTKHHHHLICLECGKTKQIHSCPMDWIEESVEGEFEVTGHKFEIYGYCTECQTLTVQN</sequence>
<dbReference type="AlphaFoldDB" id="A0A1G8P278"/>
<feature type="binding site" evidence="9">
    <location>
        <position position="137"/>
    </location>
    <ligand>
        <name>Zn(2+)</name>
        <dbReference type="ChEBI" id="CHEBI:29105"/>
    </ligand>
</feature>
<evidence type="ECO:0000256" key="6">
    <source>
        <dbReference type="ARBA" id="ARBA00023015"/>
    </source>
</evidence>
<evidence type="ECO:0000256" key="10">
    <source>
        <dbReference type="PIRSR" id="PIRSR602481-2"/>
    </source>
</evidence>
<comment type="cofactor">
    <cofactor evidence="9">
        <name>Zn(2+)</name>
        <dbReference type="ChEBI" id="CHEBI:29105"/>
    </cofactor>
    <text evidence="9">Binds 1 zinc ion per subunit.</text>
</comment>
<keyword evidence="12" id="KW-1185">Reference proteome</keyword>
<keyword evidence="5 9" id="KW-0862">Zinc</keyword>
<name>A0A1G8P278_9BACI</name>
<keyword evidence="6" id="KW-0805">Transcription regulation</keyword>
<dbReference type="Gene3D" id="1.10.10.10">
    <property type="entry name" value="Winged helix-like DNA-binding domain superfamily/Winged helix DNA-binding domain"/>
    <property type="match status" value="1"/>
</dbReference>
<dbReference type="GO" id="GO:1900376">
    <property type="term" value="P:regulation of secondary metabolite biosynthetic process"/>
    <property type="evidence" value="ECO:0007669"/>
    <property type="project" value="TreeGrafter"/>
</dbReference>
<dbReference type="STRING" id="930129.SAMN05216352_11388"/>
<dbReference type="GO" id="GO:0008270">
    <property type="term" value="F:zinc ion binding"/>
    <property type="evidence" value="ECO:0007669"/>
    <property type="project" value="TreeGrafter"/>
</dbReference>
<dbReference type="InterPro" id="IPR036388">
    <property type="entry name" value="WH-like_DNA-bd_sf"/>
</dbReference>
<keyword evidence="10" id="KW-0408">Iron</keyword>
<dbReference type="CDD" id="cd07153">
    <property type="entry name" value="Fur_like"/>
    <property type="match status" value="1"/>
</dbReference>
<evidence type="ECO:0000313" key="12">
    <source>
        <dbReference type="Proteomes" id="UP000199017"/>
    </source>
</evidence>
<evidence type="ECO:0000256" key="7">
    <source>
        <dbReference type="ARBA" id="ARBA00023125"/>
    </source>
</evidence>
<accession>A0A1G8P278</accession>
<evidence type="ECO:0000313" key="11">
    <source>
        <dbReference type="EMBL" id="SDI86651.1"/>
    </source>
</evidence>
<dbReference type="Pfam" id="PF01475">
    <property type="entry name" value="FUR"/>
    <property type="match status" value="1"/>
</dbReference>
<proteinExistence type="inferred from homology"/>
<evidence type="ECO:0000256" key="9">
    <source>
        <dbReference type="PIRSR" id="PIRSR602481-1"/>
    </source>
</evidence>
<feature type="binding site" evidence="9">
    <location>
        <position position="96"/>
    </location>
    <ligand>
        <name>Zn(2+)</name>
        <dbReference type="ChEBI" id="CHEBI:29105"/>
    </ligand>
</feature>
<feature type="binding site" evidence="9">
    <location>
        <position position="134"/>
    </location>
    <ligand>
        <name>Zn(2+)</name>
        <dbReference type="ChEBI" id="CHEBI:29105"/>
    </ligand>
</feature>
<dbReference type="EMBL" id="FNDU01000013">
    <property type="protein sequence ID" value="SDI86651.1"/>
    <property type="molecule type" value="Genomic_DNA"/>
</dbReference>
<evidence type="ECO:0000256" key="1">
    <source>
        <dbReference type="ARBA" id="ARBA00004496"/>
    </source>
</evidence>
<evidence type="ECO:0000256" key="3">
    <source>
        <dbReference type="ARBA" id="ARBA00022490"/>
    </source>
</evidence>
<keyword evidence="3" id="KW-0963">Cytoplasm</keyword>